<gene>
    <name evidence="2" type="ORF">K490DRAFT_66731</name>
</gene>
<feature type="region of interest" description="Disordered" evidence="1">
    <location>
        <begin position="65"/>
        <end position="128"/>
    </location>
</feature>
<evidence type="ECO:0000256" key="1">
    <source>
        <dbReference type="SAM" id="MobiDB-lite"/>
    </source>
</evidence>
<protein>
    <submittedName>
        <fullName evidence="2">Uncharacterized protein</fullName>
    </submittedName>
</protein>
<sequence>MASLPAIAAHAHWAQQDELPGLCQTLLGLVLVTVLFYKPWNWVPSWQHGGPASKRFVVPRIHEWGSGHRKTNPKQQPGRISPPPLAPKPSKTFEGFGDNLKPTATIRLGPSSSQPTRPSLPGQTYAHNSPVNDSLAEEALSAFLFLMVVVYAFSWLEPELFEDLCACLMAVPHFCISSWKKWKKSSAKAATSARDETAAARDRHCQWVEGNAMLANSIIAYHDRQSSIEGLTSPELGYPVSEDDVLDQSDAPDMAINETWEYLGHHWGFNPQTVRPHGKSFFLSSSLATLLTLMLFFRTRACERVSSRPPWLWPWSCLSPGLSPLQPGILDRSPVHSILRQPNGFKPPKDGCWRFRLGGSHPGRQFSPVCMEGRDELRASHAYAGHAIFPS</sequence>
<evidence type="ECO:0000313" key="3">
    <source>
        <dbReference type="Proteomes" id="UP000799776"/>
    </source>
</evidence>
<dbReference type="AlphaFoldDB" id="A0A9P4LW01"/>
<feature type="compositionally biased region" description="Polar residues" evidence="1">
    <location>
        <begin position="110"/>
        <end position="128"/>
    </location>
</feature>
<accession>A0A9P4LW01</accession>
<organism evidence="2 3">
    <name type="scientific">Saccharata proteae CBS 121410</name>
    <dbReference type="NCBI Taxonomy" id="1314787"/>
    <lineage>
        <taxon>Eukaryota</taxon>
        <taxon>Fungi</taxon>
        <taxon>Dikarya</taxon>
        <taxon>Ascomycota</taxon>
        <taxon>Pezizomycotina</taxon>
        <taxon>Dothideomycetes</taxon>
        <taxon>Dothideomycetes incertae sedis</taxon>
        <taxon>Botryosphaeriales</taxon>
        <taxon>Saccharataceae</taxon>
        <taxon>Saccharata</taxon>
    </lineage>
</organism>
<evidence type="ECO:0000313" key="2">
    <source>
        <dbReference type="EMBL" id="KAF2086537.1"/>
    </source>
</evidence>
<proteinExistence type="predicted"/>
<dbReference type="EMBL" id="ML978724">
    <property type="protein sequence ID" value="KAF2086537.1"/>
    <property type="molecule type" value="Genomic_DNA"/>
</dbReference>
<name>A0A9P4LW01_9PEZI</name>
<reference evidence="2" key="1">
    <citation type="journal article" date="2020" name="Stud. Mycol.">
        <title>101 Dothideomycetes genomes: a test case for predicting lifestyles and emergence of pathogens.</title>
        <authorList>
            <person name="Haridas S."/>
            <person name="Albert R."/>
            <person name="Binder M."/>
            <person name="Bloem J."/>
            <person name="Labutti K."/>
            <person name="Salamov A."/>
            <person name="Andreopoulos B."/>
            <person name="Baker S."/>
            <person name="Barry K."/>
            <person name="Bills G."/>
            <person name="Bluhm B."/>
            <person name="Cannon C."/>
            <person name="Castanera R."/>
            <person name="Culley D."/>
            <person name="Daum C."/>
            <person name="Ezra D."/>
            <person name="Gonzalez J."/>
            <person name="Henrissat B."/>
            <person name="Kuo A."/>
            <person name="Liang C."/>
            <person name="Lipzen A."/>
            <person name="Lutzoni F."/>
            <person name="Magnuson J."/>
            <person name="Mondo S."/>
            <person name="Nolan M."/>
            <person name="Ohm R."/>
            <person name="Pangilinan J."/>
            <person name="Park H.-J."/>
            <person name="Ramirez L."/>
            <person name="Alfaro M."/>
            <person name="Sun H."/>
            <person name="Tritt A."/>
            <person name="Yoshinaga Y."/>
            <person name="Zwiers L.-H."/>
            <person name="Turgeon B."/>
            <person name="Goodwin S."/>
            <person name="Spatafora J."/>
            <person name="Crous P."/>
            <person name="Grigoriev I."/>
        </authorList>
    </citation>
    <scope>NUCLEOTIDE SEQUENCE</scope>
    <source>
        <strain evidence="2">CBS 121410</strain>
    </source>
</reference>
<dbReference type="Proteomes" id="UP000799776">
    <property type="component" value="Unassembled WGS sequence"/>
</dbReference>
<comment type="caution">
    <text evidence="2">The sequence shown here is derived from an EMBL/GenBank/DDBJ whole genome shotgun (WGS) entry which is preliminary data.</text>
</comment>
<keyword evidence="3" id="KW-1185">Reference proteome</keyword>